<proteinExistence type="predicted"/>
<protein>
    <submittedName>
        <fullName evidence="1">Uncharacterized protein</fullName>
    </submittedName>
</protein>
<keyword evidence="2" id="KW-1185">Reference proteome</keyword>
<dbReference type="AlphaFoldDB" id="A0ABD2XXR5"/>
<reference evidence="1 2" key="1">
    <citation type="submission" date="2024-11" db="EMBL/GenBank/DDBJ databases">
        <title>A near-complete genome assembly of Cinchona calisaya.</title>
        <authorList>
            <person name="Lian D.C."/>
            <person name="Zhao X.W."/>
            <person name="Wei L."/>
        </authorList>
    </citation>
    <scope>NUCLEOTIDE SEQUENCE [LARGE SCALE GENOMIC DNA]</scope>
    <source>
        <tissue evidence="1">Nenye</tissue>
    </source>
</reference>
<sequence>MDSSSKNEEGNSFIYIQPGSAEHEAMKESVIDIVRRRLEEWEALGLINGVCNKRNEELGEALNLDLVQTYEEMEKRIKEFIHLDWPQFEKARAGDFYSSLSDLLLNNRRKTGLE</sequence>
<dbReference type="EMBL" id="JBJUIK010000016">
    <property type="protein sequence ID" value="KAL3500181.1"/>
    <property type="molecule type" value="Genomic_DNA"/>
</dbReference>
<accession>A0ABD2XXR5</accession>
<dbReference type="Proteomes" id="UP001630127">
    <property type="component" value="Unassembled WGS sequence"/>
</dbReference>
<name>A0ABD2XXR5_9GENT</name>
<evidence type="ECO:0000313" key="2">
    <source>
        <dbReference type="Proteomes" id="UP001630127"/>
    </source>
</evidence>
<organism evidence="1 2">
    <name type="scientific">Cinchona calisaya</name>
    <dbReference type="NCBI Taxonomy" id="153742"/>
    <lineage>
        <taxon>Eukaryota</taxon>
        <taxon>Viridiplantae</taxon>
        <taxon>Streptophyta</taxon>
        <taxon>Embryophyta</taxon>
        <taxon>Tracheophyta</taxon>
        <taxon>Spermatophyta</taxon>
        <taxon>Magnoliopsida</taxon>
        <taxon>eudicotyledons</taxon>
        <taxon>Gunneridae</taxon>
        <taxon>Pentapetalae</taxon>
        <taxon>asterids</taxon>
        <taxon>lamiids</taxon>
        <taxon>Gentianales</taxon>
        <taxon>Rubiaceae</taxon>
        <taxon>Cinchonoideae</taxon>
        <taxon>Cinchoneae</taxon>
        <taxon>Cinchona</taxon>
    </lineage>
</organism>
<evidence type="ECO:0000313" key="1">
    <source>
        <dbReference type="EMBL" id="KAL3500181.1"/>
    </source>
</evidence>
<gene>
    <name evidence="1" type="ORF">ACH5RR_039274</name>
</gene>
<comment type="caution">
    <text evidence="1">The sequence shown here is derived from an EMBL/GenBank/DDBJ whole genome shotgun (WGS) entry which is preliminary data.</text>
</comment>